<protein>
    <recommendedName>
        <fullName evidence="4">Phytanoyl-CoA dioxygenase (PhyH)</fullName>
    </recommendedName>
</protein>
<name>A0A1M7RTN3_9SPHN</name>
<proteinExistence type="predicted"/>
<dbReference type="PANTHER" id="PTHR37563">
    <property type="entry name" value="PHYTANOYL-COA DIOXYGENASE FAMILY PROTEIN (AFU_ORTHOLOGUE AFUA_2G03330)"/>
    <property type="match status" value="1"/>
</dbReference>
<organism evidence="2 3">
    <name type="scientific">Erythrobacter sanguineus</name>
    <dbReference type="NCBI Taxonomy" id="198312"/>
    <lineage>
        <taxon>Bacteria</taxon>
        <taxon>Pseudomonadati</taxon>
        <taxon>Pseudomonadota</taxon>
        <taxon>Alphaproteobacteria</taxon>
        <taxon>Sphingomonadales</taxon>
        <taxon>Erythrobacteraceae</taxon>
        <taxon>Erythrobacter/Porphyrobacter group</taxon>
        <taxon>Erythrobacter</taxon>
    </lineage>
</organism>
<gene>
    <name evidence="2" type="ORF">SAMN02745193_00359</name>
</gene>
<dbReference type="SUPFAM" id="SSF51197">
    <property type="entry name" value="Clavaminate synthase-like"/>
    <property type="match status" value="1"/>
</dbReference>
<dbReference type="OrthoDB" id="7388736at2"/>
<feature type="compositionally biased region" description="Polar residues" evidence="1">
    <location>
        <begin position="353"/>
        <end position="364"/>
    </location>
</feature>
<accession>A0A1M7RTN3</accession>
<evidence type="ECO:0000256" key="1">
    <source>
        <dbReference type="SAM" id="MobiDB-lite"/>
    </source>
</evidence>
<sequence length="364" mass="41124">MTEFKVSNDTSAFEVPAVLDDKGQLADHCVRQALTMMDLHGLVVLTNLLSDEEADVGRDLMRQTIDDPDRSRSSFASETDNHYLRRDFCSLPSSPPVTRFAASLCQRLQGVLSEYCGRSRPVLEMATFTSYFGSSHQYIHRDPSGVISMFAAVENVSEQQGGTVFVPGTHMYGGAGNRHDGKAYALMELFRTGCNYRIFRHNLKKLWGMRQDPKAPLAPGEFRDRVFSTKWDQHQPNLLRFALGKNSQFSLRRLGPGTLWKLYRNRRALDNLFCLVQTAPRKGTVILYRSDLLHAGPDNRSPHARRFFGMSIARDMIEPKYWHDGYSPHPTLAAHPMSLGDLLDLPTNPAPSRVQNRHQSALVD</sequence>
<evidence type="ECO:0000313" key="3">
    <source>
        <dbReference type="Proteomes" id="UP000184391"/>
    </source>
</evidence>
<dbReference type="InterPro" id="IPR051961">
    <property type="entry name" value="Fungal_Metabolite_Diox"/>
</dbReference>
<dbReference type="AlphaFoldDB" id="A0A1M7RTN3"/>
<dbReference type="EMBL" id="FRDF01000002">
    <property type="protein sequence ID" value="SHN49550.1"/>
    <property type="molecule type" value="Genomic_DNA"/>
</dbReference>
<feature type="region of interest" description="Disordered" evidence="1">
    <location>
        <begin position="344"/>
        <end position="364"/>
    </location>
</feature>
<dbReference type="Proteomes" id="UP000184391">
    <property type="component" value="Unassembled WGS sequence"/>
</dbReference>
<reference evidence="3" key="1">
    <citation type="submission" date="2016-12" db="EMBL/GenBank/DDBJ databases">
        <authorList>
            <person name="Varghese N."/>
            <person name="Submissions S."/>
        </authorList>
    </citation>
    <scope>NUCLEOTIDE SEQUENCE [LARGE SCALE GENOMIC DNA]</scope>
    <source>
        <strain evidence="3">DSM 11032</strain>
    </source>
</reference>
<dbReference type="Gene3D" id="2.60.120.620">
    <property type="entry name" value="q2cbj1_9rhob like domain"/>
    <property type="match status" value="1"/>
</dbReference>
<evidence type="ECO:0008006" key="4">
    <source>
        <dbReference type="Google" id="ProtNLM"/>
    </source>
</evidence>
<dbReference type="RefSeq" id="WP_072672954.1">
    <property type="nucleotide sequence ID" value="NZ_FRDF01000002.1"/>
</dbReference>
<keyword evidence="3" id="KW-1185">Reference proteome</keyword>
<dbReference type="PANTHER" id="PTHR37563:SF2">
    <property type="entry name" value="PHYTANOYL-COA DIOXYGENASE FAMILY PROTEIN (AFU_ORTHOLOGUE AFUA_2G03330)"/>
    <property type="match status" value="1"/>
</dbReference>
<evidence type="ECO:0000313" key="2">
    <source>
        <dbReference type="EMBL" id="SHN49550.1"/>
    </source>
</evidence>